<dbReference type="SUPFAM" id="SSF82171">
    <property type="entry name" value="DPP6 N-terminal domain-like"/>
    <property type="match status" value="1"/>
</dbReference>
<evidence type="ECO:0000259" key="5">
    <source>
        <dbReference type="Pfam" id="PF03572"/>
    </source>
</evidence>
<dbReference type="CDD" id="cd07562">
    <property type="entry name" value="Peptidase_S41_TRI"/>
    <property type="match status" value="1"/>
</dbReference>
<evidence type="ECO:0000256" key="2">
    <source>
        <dbReference type="PIRSR" id="PIRSR036421-1"/>
    </source>
</evidence>
<dbReference type="Gene3D" id="3.90.226.10">
    <property type="entry name" value="2-enoyl-CoA Hydratase, Chain A, domain 1"/>
    <property type="match status" value="1"/>
</dbReference>
<dbReference type="Pfam" id="PF03572">
    <property type="entry name" value="Peptidase_S41"/>
    <property type="match status" value="1"/>
</dbReference>
<dbReference type="Pfam" id="PF26549">
    <property type="entry name" value="Tricorn_N"/>
    <property type="match status" value="1"/>
</dbReference>
<keyword evidence="1" id="KW-0378">Hydrolase</keyword>
<dbReference type="EC" id="3.4.21.-" evidence="1"/>
<keyword evidence="4" id="KW-0732">Signal</keyword>
<dbReference type="InterPro" id="IPR005151">
    <property type="entry name" value="Tail-specific_protease"/>
</dbReference>
<sequence>MKKFITCLTLALTALSGYAVTPLWMRDARISPDGTEIVFCYKGDIYKVPSQGGTATQLTTQASYEANPVWSPDGKKIAFASDRNGNFDLFIMSANGGVAQRLTSHSASEIPSAFTPDGQYVLFSASIQDPASSALFPSGAMTELYKVPVNGGQTEQVLATPAERVCFDKVGKNFLYQDQKGFENEWRKHHTSSITRDLWLYDIQNGKHTNLTNRGGEDRDPVFAPDGNSVYFLSERNGGSFNVYSFPLNAPQQVKAITEFRTHPVRFLSVSDKGTLCYTYDGELYTQETNARPKKVKVELVRDDEPQLTTLRFSQGATSASVSPDGKQVAFIVRGDVFVTATEYGTTKQITNTPAGESAVSFAPDNRTLVYASERNGNWQLYTAKIARKEEANFPNATLIDEEVLLPSQTVERTYPQYSPDGKELAFIEDRVRLMVYNLETKKVRQVTDGSTWFNTGGGFDYEWSPDGKWFTLEFIGNRHDPYSDIGIVSAEGGEITNLTNSGYISGSPRWVLDGNAILFQTERYGMRAHASWGSQQDVMLVFLNQDAYDRYRLSKEDFELLKDFEKEQKKAKEKEKEGDKKKDGDKVKKETEDKDKNKTEDKKEDKKDIVVELKGIEDRIVRLTPNSSNLGSAILSKDGENLYYFSAFEGGYDLWKMNLREKNTKRLHKLNSGWASLMLDKDGSIFLLGSRNMQKMDAKSDALKSINYLAEMRMDLAAEREAMFDHVYKQQQKRFYNLNMHGIDWDTMTAAYRKFLPHIDNNYDFAELLSEWLGELNVSHTGGRYYPRGNGDVTSNLGLLFDWTYQGKGMQIAEIVEKGPFDHSRTKVKTGCIIEKINGEEITSDNNITNLLNNQARKKTLVSIYDPQSKERWDEVVMPITSGQLNGLLYDRWVKQRAADVEKWSNGRLGYVHIQSMGDDSFRTIYSDILGKYNNCEGIVIDTRFNGGGRLHEDIEILFSGQKYFTQVVRGREACDMPSRRWNKPSIMLQCEANYSNAHGTPWVYSHRNIGKLVGMPVPGTMTSVSWETLQDPSLVFGIPIIGYRLPDGSYLENSQLEPDIKVANSPEKVVKGEDTQLKAAVDELLKEVDGLKK</sequence>
<dbReference type="Gene3D" id="2.30.42.10">
    <property type="match status" value="1"/>
</dbReference>
<dbReference type="SUPFAM" id="SSF50156">
    <property type="entry name" value="PDZ domain-like"/>
    <property type="match status" value="1"/>
</dbReference>
<dbReference type="Pfam" id="PF26550">
    <property type="entry name" value="Tricorn_2nd"/>
    <property type="match status" value="1"/>
</dbReference>
<feature type="active site" description="Charge relay system" evidence="2">
    <location>
        <position position="781"/>
    </location>
</feature>
<comment type="similarity">
    <text evidence="1">Belongs to the peptidase S41B family.</text>
</comment>
<dbReference type="PIRSF" id="PIRSF036421">
    <property type="entry name" value="Tricorn_protease"/>
    <property type="match status" value="1"/>
</dbReference>
<dbReference type="Gene3D" id="2.120.10.60">
    <property type="entry name" value="Tricorn protease N-terminal domain"/>
    <property type="match status" value="2"/>
</dbReference>
<feature type="active site" description="Nucleophile" evidence="2">
    <location>
        <position position="997"/>
    </location>
</feature>
<feature type="signal peptide" evidence="4">
    <location>
        <begin position="1"/>
        <end position="19"/>
    </location>
</feature>
<organism evidence="7 8">
    <name type="scientific">Bacteroides faecichinchillae</name>
    <dbReference type="NCBI Taxonomy" id="871325"/>
    <lineage>
        <taxon>Bacteria</taxon>
        <taxon>Pseudomonadati</taxon>
        <taxon>Bacteroidota</taxon>
        <taxon>Bacteroidia</taxon>
        <taxon>Bacteroidales</taxon>
        <taxon>Bacteroidaceae</taxon>
        <taxon>Bacteroides</taxon>
    </lineage>
</organism>
<dbReference type="OrthoDB" id="9815657at2"/>
<comment type="subcellular location">
    <subcellularLocation>
        <location evidence="1">Cytoplasm</location>
    </subcellularLocation>
</comment>
<evidence type="ECO:0000256" key="4">
    <source>
        <dbReference type="SAM" id="SignalP"/>
    </source>
</evidence>
<dbReference type="AlphaFoldDB" id="A0A1M4Y2V5"/>
<dbReference type="PANTHER" id="PTHR42972">
    <property type="entry name" value="TOL-PAL SYSTEM PROTEIN TOLB"/>
    <property type="match status" value="1"/>
</dbReference>
<dbReference type="GO" id="GO:0008236">
    <property type="term" value="F:serine-type peptidase activity"/>
    <property type="evidence" value="ECO:0007669"/>
    <property type="project" value="UniProtKB-UniRule"/>
</dbReference>
<evidence type="ECO:0000256" key="3">
    <source>
        <dbReference type="SAM" id="MobiDB-lite"/>
    </source>
</evidence>
<dbReference type="Pfam" id="PF14684">
    <property type="entry name" value="Tricorn_C1"/>
    <property type="match status" value="1"/>
</dbReference>
<keyword evidence="1" id="KW-0720">Serine protease</keyword>
<dbReference type="InterPro" id="IPR011042">
    <property type="entry name" value="6-blade_b-propeller_TolB-like"/>
</dbReference>
<proteinExistence type="inferred from homology"/>
<accession>A0A1M4Y2V5</accession>
<feature type="domain" description="Tricorn protease C1" evidence="6">
    <location>
        <begin position="718"/>
        <end position="775"/>
    </location>
</feature>
<dbReference type="GO" id="GO:0005737">
    <property type="term" value="C:cytoplasm"/>
    <property type="evidence" value="ECO:0007669"/>
    <property type="project" value="UniProtKB-SubCell"/>
</dbReference>
<keyword evidence="1 7" id="KW-0645">Protease</keyword>
<feature type="domain" description="Tail specific protease" evidence="5">
    <location>
        <begin position="909"/>
        <end position="1064"/>
    </location>
</feature>
<keyword evidence="1" id="KW-0963">Cytoplasm</keyword>
<comment type="function">
    <text evidence="1">Degrades oligopeptides.</text>
</comment>
<reference evidence="7 8" key="1">
    <citation type="submission" date="2016-11" db="EMBL/GenBank/DDBJ databases">
        <authorList>
            <person name="Jaros S."/>
            <person name="Januszkiewicz K."/>
            <person name="Wedrychowicz H."/>
        </authorList>
    </citation>
    <scope>NUCLEOTIDE SEQUENCE [LARGE SCALE GENOMIC DNA]</scope>
    <source>
        <strain evidence="7 8">DSM 26883</strain>
    </source>
</reference>
<gene>
    <name evidence="7" type="ORF">SAMN05444349_10996</name>
</gene>
<dbReference type="Gene3D" id="3.30.750.44">
    <property type="match status" value="1"/>
</dbReference>
<feature type="active site" description="Charge relay system" evidence="2">
    <location>
        <position position="1054"/>
    </location>
</feature>
<protein>
    <recommendedName>
        <fullName evidence="1">Tricorn protease homolog</fullName>
        <ecNumber evidence="1">3.4.21.-</ecNumber>
    </recommendedName>
</protein>
<keyword evidence="8" id="KW-1185">Reference proteome</keyword>
<dbReference type="STRING" id="871325.SAMN05444349_10996"/>
<evidence type="ECO:0000313" key="8">
    <source>
        <dbReference type="Proteomes" id="UP000184436"/>
    </source>
</evidence>
<dbReference type="InterPro" id="IPR029045">
    <property type="entry name" value="ClpP/crotonase-like_dom_sf"/>
</dbReference>
<dbReference type="GO" id="GO:0006508">
    <property type="term" value="P:proteolysis"/>
    <property type="evidence" value="ECO:0007669"/>
    <property type="project" value="UniProtKB-UniRule"/>
</dbReference>
<dbReference type="SUPFAM" id="SSF69304">
    <property type="entry name" value="Tricorn protease N-terminal domain"/>
    <property type="match status" value="2"/>
</dbReference>
<dbReference type="InterPro" id="IPR012393">
    <property type="entry name" value="Tricorn_protease"/>
</dbReference>
<dbReference type="Gene3D" id="2.120.10.30">
    <property type="entry name" value="TolB, C-terminal domain"/>
    <property type="match status" value="1"/>
</dbReference>
<evidence type="ECO:0000259" key="6">
    <source>
        <dbReference type="Pfam" id="PF14684"/>
    </source>
</evidence>
<dbReference type="PANTHER" id="PTHR42972:SF8">
    <property type="entry name" value="POLYHYDROXYBUTYRATE DEPOLYMERASE"/>
    <property type="match status" value="1"/>
</dbReference>
<name>A0A1M4Y2V5_9BACE</name>
<dbReference type="InterPro" id="IPR028204">
    <property type="entry name" value="Tricorn_C1"/>
</dbReference>
<feature type="region of interest" description="Disordered" evidence="3">
    <location>
        <begin position="571"/>
        <end position="605"/>
    </location>
</feature>
<dbReference type="EMBL" id="FQVD01000009">
    <property type="protein sequence ID" value="SHF00019.1"/>
    <property type="molecule type" value="Genomic_DNA"/>
</dbReference>
<dbReference type="RefSeq" id="WP_073349508.1">
    <property type="nucleotide sequence ID" value="NZ_FQVD01000009.1"/>
</dbReference>
<feature type="chain" id="PRO_5030031199" description="Tricorn protease homolog" evidence="4">
    <location>
        <begin position="20"/>
        <end position="1095"/>
    </location>
</feature>
<dbReference type="SUPFAM" id="SSF52096">
    <property type="entry name" value="ClpP/crotonase"/>
    <property type="match status" value="1"/>
</dbReference>
<dbReference type="InterPro" id="IPR036034">
    <property type="entry name" value="PDZ_sf"/>
</dbReference>
<evidence type="ECO:0000256" key="1">
    <source>
        <dbReference type="PIRNR" id="PIRNR036421"/>
    </source>
</evidence>
<dbReference type="Proteomes" id="UP000184436">
    <property type="component" value="Unassembled WGS sequence"/>
</dbReference>
<evidence type="ECO:0000313" key="7">
    <source>
        <dbReference type="EMBL" id="SHF00019.1"/>
    </source>
</evidence>